<accession>A0AAN7BSF2</accession>
<dbReference type="Pfam" id="PF26200">
    <property type="entry name" value="Rcat_RNF216"/>
    <property type="match status" value="1"/>
</dbReference>
<evidence type="ECO:0000256" key="6">
    <source>
        <dbReference type="ARBA" id="ARBA00022833"/>
    </source>
</evidence>
<evidence type="ECO:0000256" key="5">
    <source>
        <dbReference type="ARBA" id="ARBA00022786"/>
    </source>
</evidence>
<dbReference type="Proteomes" id="UP001301958">
    <property type="component" value="Unassembled WGS sequence"/>
</dbReference>
<dbReference type="PROSITE" id="PS50089">
    <property type="entry name" value="ZF_RING_2"/>
    <property type="match status" value="1"/>
</dbReference>
<evidence type="ECO:0000256" key="1">
    <source>
        <dbReference type="ARBA" id="ARBA00022679"/>
    </source>
</evidence>
<dbReference type="InterPro" id="IPR044066">
    <property type="entry name" value="TRIAD_supradom"/>
</dbReference>
<feature type="region of interest" description="Disordered" evidence="8">
    <location>
        <begin position="802"/>
        <end position="825"/>
    </location>
</feature>
<evidence type="ECO:0000256" key="4">
    <source>
        <dbReference type="ARBA" id="ARBA00022771"/>
    </source>
</evidence>
<keyword evidence="2" id="KW-0479">Metal-binding</keyword>
<evidence type="ECO:0000259" key="9">
    <source>
        <dbReference type="PROSITE" id="PS50089"/>
    </source>
</evidence>
<feature type="domain" description="RING-type" evidence="10">
    <location>
        <begin position="897"/>
        <end position="1090"/>
    </location>
</feature>
<reference evidence="11" key="2">
    <citation type="submission" date="2023-05" db="EMBL/GenBank/DDBJ databases">
        <authorList>
            <consortium name="Lawrence Berkeley National Laboratory"/>
            <person name="Steindorff A."/>
            <person name="Hensen N."/>
            <person name="Bonometti L."/>
            <person name="Westerberg I."/>
            <person name="Brannstrom I.O."/>
            <person name="Guillou S."/>
            <person name="Cros-Aarteil S."/>
            <person name="Calhoun S."/>
            <person name="Haridas S."/>
            <person name="Kuo A."/>
            <person name="Mondo S."/>
            <person name="Pangilinan J."/>
            <person name="Riley R."/>
            <person name="Labutti K."/>
            <person name="Andreopoulos B."/>
            <person name="Lipzen A."/>
            <person name="Chen C."/>
            <person name="Yanf M."/>
            <person name="Daum C."/>
            <person name="Ng V."/>
            <person name="Clum A."/>
            <person name="Ohm R."/>
            <person name="Martin F."/>
            <person name="Silar P."/>
            <person name="Natvig D."/>
            <person name="Lalanne C."/>
            <person name="Gautier V."/>
            <person name="Ament-Velasquez S.L."/>
            <person name="Kruys A."/>
            <person name="Hutchinson M.I."/>
            <person name="Powell A.J."/>
            <person name="Barry K."/>
            <person name="Miller A.N."/>
            <person name="Grigoriev I.V."/>
            <person name="Debuchy R."/>
            <person name="Gladieux P."/>
            <person name="Thoren M.H."/>
            <person name="Johannesson H."/>
        </authorList>
    </citation>
    <scope>NUCLEOTIDE SEQUENCE</scope>
    <source>
        <strain evidence="11">CBS 990.96</strain>
    </source>
</reference>
<comment type="caution">
    <text evidence="11">The sequence shown here is derived from an EMBL/GenBank/DDBJ whole genome shotgun (WGS) entry which is preliminary data.</text>
</comment>
<reference evidence="11" key="1">
    <citation type="journal article" date="2023" name="Mol. Phylogenet. Evol.">
        <title>Genome-scale phylogeny and comparative genomics of the fungal order Sordariales.</title>
        <authorList>
            <person name="Hensen N."/>
            <person name="Bonometti L."/>
            <person name="Westerberg I."/>
            <person name="Brannstrom I.O."/>
            <person name="Guillou S."/>
            <person name="Cros-Aarteil S."/>
            <person name="Calhoun S."/>
            <person name="Haridas S."/>
            <person name="Kuo A."/>
            <person name="Mondo S."/>
            <person name="Pangilinan J."/>
            <person name="Riley R."/>
            <person name="LaButti K."/>
            <person name="Andreopoulos B."/>
            <person name="Lipzen A."/>
            <person name="Chen C."/>
            <person name="Yan M."/>
            <person name="Daum C."/>
            <person name="Ng V."/>
            <person name="Clum A."/>
            <person name="Steindorff A."/>
            <person name="Ohm R.A."/>
            <person name="Martin F."/>
            <person name="Silar P."/>
            <person name="Natvig D.O."/>
            <person name="Lalanne C."/>
            <person name="Gautier V."/>
            <person name="Ament-Velasquez S.L."/>
            <person name="Kruys A."/>
            <person name="Hutchinson M.I."/>
            <person name="Powell A.J."/>
            <person name="Barry K."/>
            <person name="Miller A.N."/>
            <person name="Grigoriev I.V."/>
            <person name="Debuchy R."/>
            <person name="Gladieux P."/>
            <person name="Hiltunen Thoren M."/>
            <person name="Johannesson H."/>
        </authorList>
    </citation>
    <scope>NUCLEOTIDE SEQUENCE</scope>
    <source>
        <strain evidence="11">CBS 990.96</strain>
    </source>
</reference>
<dbReference type="EMBL" id="MU865316">
    <property type="protein sequence ID" value="KAK4228660.1"/>
    <property type="molecule type" value="Genomic_DNA"/>
</dbReference>
<dbReference type="Gene3D" id="1.20.120.1750">
    <property type="match status" value="1"/>
</dbReference>
<keyword evidence="3" id="KW-0677">Repeat</keyword>
<dbReference type="Gene3D" id="3.40.50.410">
    <property type="entry name" value="von Willebrand factor, type A domain"/>
    <property type="match status" value="1"/>
</dbReference>
<dbReference type="InterPro" id="IPR036465">
    <property type="entry name" value="vWFA_dom_sf"/>
</dbReference>
<sequence>MDSTTQLPIRGPQTSVDEYDLLIVTDATMSMRAYSDSLKPSLEAIIRVSATTGCFSNIGVLAYRDYDCPRETVEWSGWYGPNGTSVLSRSSHSRLISWVERLHLTGGDSWDEAAKSGLAEAYRVMREGDRVKTIVLLYADAPPHMLPFEGYEHVSGKKERKALGKSENYGGHGHLFQDWVSAAKTLATRAQVFPIVELTYLRWEAGAVYAYLAAITGGACVSFDRRPSAEAISKVTVNLLLSWMGVEKQGAKLSRDSLGSHVQFTDTKGIDKIVSEKDRETAEKFLPLERNGQHPRSNLNFSAMSLYSLAKVIPRCESSIMDFGKRYMTDPEYQKLVIGQLGAIIESDVSAMALNPVFGTLWRTVCNDRGNPARDELLAKFGLAVSRLVDSEKKARMTAWLEESYDRVGDILEIIKSVPENERYPCVFLDPTLRFDPKDDDANSMTFTRDDLLEIGRSCDYKILRRLGSLLTRLTYVASEDEMPGHIKNVPARKVTSIPVALAEEKHNRKFWRILLHTVLPGTMLAARPAALVAALTLRMGIKPLEAAAYSELLFARDGWNTLDIPETWNTNCLTLLLEADKKYRGTVVHDSKEETNTAHVLNPKDRALFQTLVNYKLLEMNLDTTLTAKIGWTPEKTKAPLGPVVVCKSCKFPRSVTMMGAGGICGMCHPDGCDCKDQAIHEAAVAGHVSELDNPTKEMSWVECSMSDCKAQYVVYFTEKLNVRAKCFYCRQKGRFRRDHPDYARLTTAPCVECSKCRNRMIWPEEYRPTEGFDEKNWECPACDAGSIKTVVEEEVTARKLIQSPSDNSEDGQTAPGNGTDWLIRNQNDTIPKDVLFSGRSLFHVASKVQREIFAEMVEVLPKQDTLSLKLNGKTIHNPEQLIESLRRWVGSGKVEMGTCSLCFDNKKKRDLRPACGRKGSRGCTSLICEDCLNGWYGINGVGKIINVAALSCPFCRRRTTNKIKLPEGLRYLPGLKEAIEEAGSWIYGWCNRCGVAKRHMERVCAGGAPVDYTGNFRCEDCLTGKKLRLRECPGCGVTTAKVSGCDHMTCVCGMHWCFFCGVASTAGDIYKHLSQAHGGAYQGQDYESADDYTDDLWSGDEDDLDYV</sequence>
<feature type="domain" description="RING-type" evidence="9">
    <location>
        <begin position="901"/>
        <end position="958"/>
    </location>
</feature>
<keyword evidence="12" id="KW-1185">Reference proteome</keyword>
<dbReference type="GO" id="GO:0008270">
    <property type="term" value="F:zinc ion binding"/>
    <property type="evidence" value="ECO:0007669"/>
    <property type="project" value="UniProtKB-KW"/>
</dbReference>
<evidence type="ECO:0000256" key="7">
    <source>
        <dbReference type="PROSITE-ProRule" id="PRU00175"/>
    </source>
</evidence>
<keyword evidence="4 7" id="KW-0863">Zinc-finger</keyword>
<proteinExistence type="predicted"/>
<dbReference type="AlphaFoldDB" id="A0AAN7BSF2"/>
<dbReference type="PROSITE" id="PS51873">
    <property type="entry name" value="TRIAD"/>
    <property type="match status" value="1"/>
</dbReference>
<protein>
    <submittedName>
        <fullName evidence="11">E3 ubiquitin-protein ligase itt1</fullName>
    </submittedName>
</protein>
<evidence type="ECO:0000313" key="11">
    <source>
        <dbReference type="EMBL" id="KAK4228660.1"/>
    </source>
</evidence>
<dbReference type="GO" id="GO:0016740">
    <property type="term" value="F:transferase activity"/>
    <property type="evidence" value="ECO:0007669"/>
    <property type="project" value="UniProtKB-KW"/>
</dbReference>
<dbReference type="InterPro" id="IPR001841">
    <property type="entry name" value="Znf_RING"/>
</dbReference>
<evidence type="ECO:0000256" key="3">
    <source>
        <dbReference type="ARBA" id="ARBA00022737"/>
    </source>
</evidence>
<gene>
    <name evidence="11" type="ORF">QBC38DRAFT_442586</name>
</gene>
<keyword evidence="6" id="KW-0862">Zinc</keyword>
<feature type="compositionally biased region" description="Polar residues" evidence="8">
    <location>
        <begin position="804"/>
        <end position="818"/>
    </location>
</feature>
<evidence type="ECO:0000256" key="2">
    <source>
        <dbReference type="ARBA" id="ARBA00022723"/>
    </source>
</evidence>
<organism evidence="11 12">
    <name type="scientific">Podospora fimiseda</name>
    <dbReference type="NCBI Taxonomy" id="252190"/>
    <lineage>
        <taxon>Eukaryota</taxon>
        <taxon>Fungi</taxon>
        <taxon>Dikarya</taxon>
        <taxon>Ascomycota</taxon>
        <taxon>Pezizomycotina</taxon>
        <taxon>Sordariomycetes</taxon>
        <taxon>Sordariomycetidae</taxon>
        <taxon>Sordariales</taxon>
        <taxon>Podosporaceae</taxon>
        <taxon>Podospora</taxon>
    </lineage>
</organism>
<dbReference type="SUPFAM" id="SSF57850">
    <property type="entry name" value="RING/U-box"/>
    <property type="match status" value="1"/>
</dbReference>
<evidence type="ECO:0000313" key="12">
    <source>
        <dbReference type="Proteomes" id="UP001301958"/>
    </source>
</evidence>
<name>A0AAN7BSF2_9PEZI</name>
<keyword evidence="1" id="KW-0808">Transferase</keyword>
<keyword evidence="5" id="KW-0833">Ubl conjugation pathway</keyword>
<evidence type="ECO:0000259" key="10">
    <source>
        <dbReference type="PROSITE" id="PS51873"/>
    </source>
</evidence>
<evidence type="ECO:0000256" key="8">
    <source>
        <dbReference type="SAM" id="MobiDB-lite"/>
    </source>
</evidence>